<gene>
    <name evidence="19" type="ORF">cpu_10420</name>
</gene>
<dbReference type="STRING" id="870242.cpu_10420"/>
<evidence type="ECO:0000256" key="12">
    <source>
        <dbReference type="ARBA" id="ARBA00023012"/>
    </source>
</evidence>
<dbReference type="GO" id="GO:0005737">
    <property type="term" value="C:cytoplasm"/>
    <property type="evidence" value="ECO:0007669"/>
    <property type="project" value="UniProtKB-SubCell"/>
</dbReference>
<keyword evidence="8" id="KW-0808">Transferase</keyword>
<dbReference type="InterPro" id="IPR002545">
    <property type="entry name" value="CheW-lke_dom"/>
</dbReference>
<dbReference type="SUPFAM" id="SSF50341">
    <property type="entry name" value="CheW-like"/>
    <property type="match status" value="1"/>
</dbReference>
<evidence type="ECO:0000259" key="18">
    <source>
        <dbReference type="PROSITE" id="PS50894"/>
    </source>
</evidence>
<dbReference type="AlphaFoldDB" id="A0A1L8CUF6"/>
<sequence>MVFSDAEMAVFLDELEEKIQVLTDNLLLLEQSGEDDPKVLQEIFRAAHTIKGSSAVMGFTKMSSLTHEIENIFDKMRNNELKPTSSLINILFEALDALKILRDEIVTENAEKYDTTEIIAKLKEAIMGTGAKSPETYAPKGETAEFSGEEIEKIREFELKGYQLSEIKVYLDPAAVMKSVRAFIVLQQLKELGTVIKTVPSEEILVKTEDFNDFIVYLATNEDDDRLQNILLTIPEVERVEISAKQLEDNIEARNEEKKVEKTDVKDIVSEKTATVEKPAAEVKTKTSAVAPAEEKKVTQTVRVDVQKLDTLMNLVGELVIDRTRLLSVIDKLYTLSRENNELVETLAEVSSHVGQITTDLQDVIMKARMLPIAQVFNRFPRMVRDLAQKLNKEVEFIVEGKETELDRNVIEVIGDPLIHLIRNALDHGIELPEEREKIGKPRTGRLRLAAAYLENNIVITVEDDGRGIDPQAVRAKAIEQGIISERDAEMLSDKEAIKLIFRSGLSTAQKVNDISGRGVGMDIVKSQIEQINGEVQVESQVGKGTTFTIRLPLTLAIIRALLVEHQGQIYAFPLNFVQETLIADQNEFRKVSGYDVMLLRGKVLPLISLSKLFNLPEEQEQKQWYFVVILGTGNHRLGVIVDNLLGEQEIVIKSLGEYLGQVKGLSGATILGDGRIGLIIDARGILQDNEIGELNVAV</sequence>
<evidence type="ECO:0000256" key="7">
    <source>
        <dbReference type="ARBA" id="ARBA00022553"/>
    </source>
</evidence>
<keyword evidence="6" id="KW-0145">Chemotaxis</keyword>
<dbReference type="SUPFAM" id="SSF47384">
    <property type="entry name" value="Homodimeric domain of signal transducing histidine kinase"/>
    <property type="match status" value="1"/>
</dbReference>
<feature type="domain" description="HPt" evidence="18">
    <location>
        <begin position="1"/>
        <end position="105"/>
    </location>
</feature>
<dbReference type="Pfam" id="PF02518">
    <property type="entry name" value="HATPase_c"/>
    <property type="match status" value="1"/>
</dbReference>
<dbReference type="CDD" id="cd00731">
    <property type="entry name" value="CheA_reg"/>
    <property type="match status" value="1"/>
</dbReference>
<dbReference type="EMBL" id="BDJK01000015">
    <property type="protein sequence ID" value="GAV22532.1"/>
    <property type="molecule type" value="Genomic_DNA"/>
</dbReference>
<dbReference type="PRINTS" id="PR00344">
    <property type="entry name" value="BCTRLSENSOR"/>
</dbReference>
<dbReference type="Pfam" id="PF01627">
    <property type="entry name" value="Hpt"/>
    <property type="match status" value="1"/>
</dbReference>
<dbReference type="PROSITE" id="PS50109">
    <property type="entry name" value="HIS_KIN"/>
    <property type="match status" value="1"/>
</dbReference>
<keyword evidence="10" id="KW-0418">Kinase</keyword>
<dbReference type="InterPro" id="IPR035891">
    <property type="entry name" value="CheY-binding_CheA"/>
</dbReference>
<dbReference type="InterPro" id="IPR037052">
    <property type="entry name" value="CheA-like_P2_sf"/>
</dbReference>
<dbReference type="InterPro" id="IPR036641">
    <property type="entry name" value="HPT_dom_sf"/>
</dbReference>
<feature type="domain" description="CheW-like" evidence="17">
    <location>
        <begin position="558"/>
        <end position="692"/>
    </location>
</feature>
<proteinExistence type="predicted"/>
<protein>
    <recommendedName>
        <fullName evidence="4">Chemotaxis protein CheA</fullName>
        <ecNumber evidence="3">2.7.13.3</ecNumber>
    </recommendedName>
</protein>
<evidence type="ECO:0000259" key="16">
    <source>
        <dbReference type="PROSITE" id="PS50109"/>
    </source>
</evidence>
<keyword evidence="15" id="KW-0175">Coiled coil</keyword>
<dbReference type="SMART" id="SM00260">
    <property type="entry name" value="CheW"/>
    <property type="match status" value="1"/>
</dbReference>
<comment type="subcellular location">
    <subcellularLocation>
        <location evidence="2">Cytoplasm</location>
    </subcellularLocation>
</comment>
<dbReference type="PANTHER" id="PTHR43395">
    <property type="entry name" value="SENSOR HISTIDINE KINASE CHEA"/>
    <property type="match status" value="1"/>
</dbReference>
<dbReference type="Pfam" id="PF02895">
    <property type="entry name" value="H-kinase_dim"/>
    <property type="match status" value="1"/>
</dbReference>
<comment type="caution">
    <text evidence="19">The sequence shown here is derived from an EMBL/GenBank/DDBJ whole genome shotgun (WGS) entry which is preliminary data.</text>
</comment>
<comment type="function">
    <text evidence="13">Involved in the transmission of sensory signals from the chemoreceptors to the flagellar motors. CheA is autophosphorylated; it can transfer its phosphate group to either CheB or CheY.</text>
</comment>
<evidence type="ECO:0000256" key="8">
    <source>
        <dbReference type="ARBA" id="ARBA00022679"/>
    </source>
</evidence>
<dbReference type="SUPFAM" id="SSF55874">
    <property type="entry name" value="ATPase domain of HSP90 chaperone/DNA topoisomerase II/histidine kinase"/>
    <property type="match status" value="1"/>
</dbReference>
<dbReference type="PROSITE" id="PS50851">
    <property type="entry name" value="CHEW"/>
    <property type="match status" value="1"/>
</dbReference>
<dbReference type="EC" id="2.7.13.3" evidence="3"/>
<keyword evidence="12" id="KW-0902">Two-component regulatory system</keyword>
<dbReference type="GO" id="GO:0006935">
    <property type="term" value="P:chemotaxis"/>
    <property type="evidence" value="ECO:0007669"/>
    <property type="project" value="UniProtKB-KW"/>
</dbReference>
<dbReference type="SUPFAM" id="SSF47226">
    <property type="entry name" value="Histidine-containing phosphotransfer domain, HPT domain"/>
    <property type="match status" value="1"/>
</dbReference>
<dbReference type="SMART" id="SM00387">
    <property type="entry name" value="HATPase_c"/>
    <property type="match status" value="1"/>
</dbReference>
<keyword evidence="9" id="KW-0547">Nucleotide-binding</keyword>
<feature type="modified residue" description="Phosphohistidine" evidence="14">
    <location>
        <position position="48"/>
    </location>
</feature>
<feature type="coiled-coil region" evidence="15">
    <location>
        <begin position="237"/>
        <end position="264"/>
    </location>
</feature>
<name>A0A1L8CUF6_9THEO</name>
<evidence type="ECO:0000256" key="4">
    <source>
        <dbReference type="ARBA" id="ARBA00021495"/>
    </source>
</evidence>
<evidence type="ECO:0000256" key="13">
    <source>
        <dbReference type="ARBA" id="ARBA00035100"/>
    </source>
</evidence>
<dbReference type="InterPro" id="IPR051315">
    <property type="entry name" value="Bact_Chemotaxis_CheA"/>
</dbReference>
<evidence type="ECO:0000256" key="14">
    <source>
        <dbReference type="PROSITE-ProRule" id="PRU00110"/>
    </source>
</evidence>
<dbReference type="InterPro" id="IPR037006">
    <property type="entry name" value="CheA-like_homodim_sf"/>
</dbReference>
<dbReference type="InterPro" id="IPR036097">
    <property type="entry name" value="HisK_dim/P_sf"/>
</dbReference>
<keyword evidence="11" id="KW-0067">ATP-binding</keyword>
<dbReference type="InterPro" id="IPR004358">
    <property type="entry name" value="Sig_transdc_His_kin-like_C"/>
</dbReference>
<dbReference type="InterPro" id="IPR005467">
    <property type="entry name" value="His_kinase_dom"/>
</dbReference>
<dbReference type="PANTHER" id="PTHR43395:SF10">
    <property type="entry name" value="CHEMOTAXIS PROTEIN CHEA"/>
    <property type="match status" value="1"/>
</dbReference>
<evidence type="ECO:0000256" key="10">
    <source>
        <dbReference type="ARBA" id="ARBA00022777"/>
    </source>
</evidence>
<dbReference type="FunFam" id="3.30.565.10:FF:000016">
    <property type="entry name" value="Chemotaxis protein CheA, putative"/>
    <property type="match status" value="1"/>
</dbReference>
<dbReference type="InterPro" id="IPR010808">
    <property type="entry name" value="CheA_P2-bd"/>
</dbReference>
<dbReference type="GO" id="GO:0000155">
    <property type="term" value="F:phosphorelay sensor kinase activity"/>
    <property type="evidence" value="ECO:0007669"/>
    <property type="project" value="InterPro"/>
</dbReference>
<dbReference type="Pfam" id="PF07194">
    <property type="entry name" value="P2"/>
    <property type="match status" value="1"/>
</dbReference>
<keyword evidence="7 14" id="KW-0597">Phosphoprotein</keyword>
<evidence type="ECO:0000256" key="6">
    <source>
        <dbReference type="ARBA" id="ARBA00022500"/>
    </source>
</evidence>
<dbReference type="InterPro" id="IPR036061">
    <property type="entry name" value="CheW-like_dom_sf"/>
</dbReference>
<keyword evidence="5" id="KW-0963">Cytoplasm</keyword>
<accession>A0A1L8CUF6</accession>
<dbReference type="InterPro" id="IPR004105">
    <property type="entry name" value="CheA-like_dim"/>
</dbReference>
<evidence type="ECO:0000313" key="19">
    <source>
        <dbReference type="EMBL" id="GAV22532.1"/>
    </source>
</evidence>
<comment type="catalytic activity">
    <reaction evidence="1">
        <text>ATP + protein L-histidine = ADP + protein N-phospho-L-histidine.</text>
        <dbReference type="EC" id="2.7.13.3"/>
    </reaction>
</comment>
<evidence type="ECO:0000259" key="17">
    <source>
        <dbReference type="PROSITE" id="PS50851"/>
    </source>
</evidence>
<dbReference type="InterPro" id="IPR003594">
    <property type="entry name" value="HATPase_dom"/>
</dbReference>
<dbReference type="Gene3D" id="3.30.70.1110">
    <property type="entry name" value="Histidine kinase CheA-like, P2 response regulator-binding domain"/>
    <property type="match status" value="1"/>
</dbReference>
<dbReference type="Gene3D" id="2.30.30.40">
    <property type="entry name" value="SH3 Domains"/>
    <property type="match status" value="1"/>
</dbReference>
<dbReference type="Proteomes" id="UP000187485">
    <property type="component" value="Unassembled WGS sequence"/>
</dbReference>
<dbReference type="InterPro" id="IPR036890">
    <property type="entry name" value="HATPase_C_sf"/>
</dbReference>
<dbReference type="SUPFAM" id="SSF55052">
    <property type="entry name" value="CheY-binding domain of CheA"/>
    <property type="match status" value="1"/>
</dbReference>
<reference evidence="20" key="1">
    <citation type="submission" date="2016-12" db="EMBL/GenBank/DDBJ databases">
        <title>Draft Genome Sequences od Carboxydothermus pertinax and islandicus, Hydrogenogenic Carboxydotrophic Bacteria.</title>
        <authorList>
            <person name="Fukuyama Y."/>
            <person name="Ohmae K."/>
            <person name="Yoneda Y."/>
            <person name="Yoshida T."/>
            <person name="Sako Y."/>
        </authorList>
    </citation>
    <scope>NUCLEOTIDE SEQUENCE [LARGE SCALE GENOMIC DNA]</scope>
    <source>
        <strain evidence="20">Ug1</strain>
    </source>
</reference>
<dbReference type="Gene3D" id="1.20.120.160">
    <property type="entry name" value="HPT domain"/>
    <property type="match status" value="1"/>
</dbReference>
<dbReference type="InterPro" id="IPR008207">
    <property type="entry name" value="Sig_transdc_His_kin_Hpt_dom"/>
</dbReference>
<dbReference type="Pfam" id="PF01584">
    <property type="entry name" value="CheW"/>
    <property type="match status" value="1"/>
</dbReference>
<dbReference type="PROSITE" id="PS50894">
    <property type="entry name" value="HPT"/>
    <property type="match status" value="1"/>
</dbReference>
<evidence type="ECO:0000256" key="1">
    <source>
        <dbReference type="ARBA" id="ARBA00000085"/>
    </source>
</evidence>
<dbReference type="GO" id="GO:0005524">
    <property type="term" value="F:ATP binding"/>
    <property type="evidence" value="ECO:0007669"/>
    <property type="project" value="UniProtKB-KW"/>
</dbReference>
<dbReference type="CDD" id="cd16916">
    <property type="entry name" value="HATPase_CheA-like"/>
    <property type="match status" value="1"/>
</dbReference>
<evidence type="ECO:0000256" key="9">
    <source>
        <dbReference type="ARBA" id="ARBA00022741"/>
    </source>
</evidence>
<keyword evidence="20" id="KW-1185">Reference proteome</keyword>
<feature type="domain" description="Histidine kinase" evidence="16">
    <location>
        <begin position="314"/>
        <end position="556"/>
    </location>
</feature>
<dbReference type="CDD" id="cd00088">
    <property type="entry name" value="HPT"/>
    <property type="match status" value="1"/>
</dbReference>
<dbReference type="Gene3D" id="3.30.565.10">
    <property type="entry name" value="Histidine kinase-like ATPase, C-terminal domain"/>
    <property type="match status" value="1"/>
</dbReference>
<organism evidence="19 20">
    <name type="scientific">Carboxydothermus pertinax</name>
    <dbReference type="NCBI Taxonomy" id="870242"/>
    <lineage>
        <taxon>Bacteria</taxon>
        <taxon>Bacillati</taxon>
        <taxon>Bacillota</taxon>
        <taxon>Clostridia</taxon>
        <taxon>Thermoanaerobacterales</taxon>
        <taxon>Thermoanaerobacteraceae</taxon>
        <taxon>Carboxydothermus</taxon>
    </lineage>
</organism>
<evidence type="ECO:0000256" key="15">
    <source>
        <dbReference type="SAM" id="Coils"/>
    </source>
</evidence>
<evidence type="ECO:0000256" key="11">
    <source>
        <dbReference type="ARBA" id="ARBA00022840"/>
    </source>
</evidence>
<dbReference type="SMART" id="SM00073">
    <property type="entry name" value="HPT"/>
    <property type="match status" value="1"/>
</dbReference>
<dbReference type="Gene3D" id="1.10.287.560">
    <property type="entry name" value="Histidine kinase CheA-like, homodimeric domain"/>
    <property type="match status" value="1"/>
</dbReference>
<evidence type="ECO:0000313" key="20">
    <source>
        <dbReference type="Proteomes" id="UP000187485"/>
    </source>
</evidence>
<evidence type="ECO:0000256" key="5">
    <source>
        <dbReference type="ARBA" id="ARBA00022490"/>
    </source>
</evidence>
<evidence type="ECO:0000256" key="3">
    <source>
        <dbReference type="ARBA" id="ARBA00012438"/>
    </source>
</evidence>
<evidence type="ECO:0000256" key="2">
    <source>
        <dbReference type="ARBA" id="ARBA00004496"/>
    </source>
</evidence>
<dbReference type="SMART" id="SM01231">
    <property type="entry name" value="H-kinase_dim"/>
    <property type="match status" value="1"/>
</dbReference>